<keyword evidence="4" id="KW-0732">Signal</keyword>
<comment type="caution">
    <text evidence="6">The sequence shown here is derived from an EMBL/GenBank/DDBJ whole genome shotgun (WGS) entry which is preliminary data.</text>
</comment>
<keyword evidence="3" id="KW-0964">Secreted</keyword>
<feature type="domain" description="MD-2-related lipid-recognition" evidence="5">
    <location>
        <begin position="22"/>
        <end position="151"/>
    </location>
</feature>
<dbReference type="InterPro" id="IPR003172">
    <property type="entry name" value="ML_dom"/>
</dbReference>
<evidence type="ECO:0000256" key="4">
    <source>
        <dbReference type="SAM" id="SignalP"/>
    </source>
</evidence>
<sequence>MSPFITLILSIVLVIQVSATRFEDCGSTSQVIAVDFSGCSDDDSVCTVDRGTIQNITIQFASKEESKSVDAVVYGQVLDILLPFEVQQLDGCKSGISCPLTDGTSYTYHGSADMRELSPQTRAILEWYLKDDEYDNIVNMKHSTFCVCILSLIVFINATRFDDCESSSNVTRVEFARCPDRDKVCVIRKGTLANITIQFVSGSDTNTVKDEVNGQFLNVIFSLPVQQSDGCKSGITCPITKGKTELTRALSKLIMPSQE</sequence>
<dbReference type="PANTHER" id="PTHR11306">
    <property type="entry name" value="NIEMANN PICK TYPE C2 PROTEIN NPC2-RELATED"/>
    <property type="match status" value="1"/>
</dbReference>
<keyword evidence="7" id="KW-1185">Reference proteome</keyword>
<dbReference type="Gene3D" id="2.60.40.770">
    <property type="match status" value="2"/>
</dbReference>
<accession>A0A8T0FG03</accession>
<evidence type="ECO:0000256" key="3">
    <source>
        <dbReference type="ARBA" id="ARBA00022525"/>
    </source>
</evidence>
<evidence type="ECO:0000313" key="7">
    <source>
        <dbReference type="Proteomes" id="UP000807504"/>
    </source>
</evidence>
<reference evidence="6" key="1">
    <citation type="journal article" date="2020" name="bioRxiv">
        <title>Chromosome-level reference genome of the European wasp spider Argiope bruennichi: a resource for studies on range expansion and evolutionary adaptation.</title>
        <authorList>
            <person name="Sheffer M.M."/>
            <person name="Hoppe A."/>
            <person name="Krehenwinkel H."/>
            <person name="Uhl G."/>
            <person name="Kuss A.W."/>
            <person name="Jensen L."/>
            <person name="Jensen C."/>
            <person name="Gillespie R.G."/>
            <person name="Hoff K.J."/>
            <person name="Prost S."/>
        </authorList>
    </citation>
    <scope>NUCLEOTIDE SEQUENCE</scope>
</reference>
<gene>
    <name evidence="6" type="ORF">HNY73_007246</name>
</gene>
<dbReference type="InterPro" id="IPR039670">
    <property type="entry name" value="NPC2-like"/>
</dbReference>
<dbReference type="GO" id="GO:0032934">
    <property type="term" value="F:sterol binding"/>
    <property type="evidence" value="ECO:0007669"/>
    <property type="project" value="InterPro"/>
</dbReference>
<feature type="chain" id="PRO_5035907867" evidence="4">
    <location>
        <begin position="20"/>
        <end position="259"/>
    </location>
</feature>
<dbReference type="Proteomes" id="UP000807504">
    <property type="component" value="Unassembled WGS sequence"/>
</dbReference>
<feature type="signal peptide" evidence="4">
    <location>
        <begin position="1"/>
        <end position="19"/>
    </location>
</feature>
<evidence type="ECO:0000256" key="2">
    <source>
        <dbReference type="ARBA" id="ARBA00006370"/>
    </source>
</evidence>
<protein>
    <submittedName>
        <fullName evidence="6">NPC intracellular cholesterol transporter 2 like protein</fullName>
    </submittedName>
</protein>
<proteinExistence type="inferred from homology"/>
<name>A0A8T0FG03_ARGBR</name>
<dbReference type="FunFam" id="2.60.40.770:FF:000001">
    <property type="entry name" value="NPC intracellular cholesterol transporter 2"/>
    <property type="match status" value="1"/>
</dbReference>
<dbReference type="SMART" id="SM00737">
    <property type="entry name" value="ML"/>
    <property type="match status" value="1"/>
</dbReference>
<dbReference type="GO" id="GO:0005576">
    <property type="term" value="C:extracellular region"/>
    <property type="evidence" value="ECO:0007669"/>
    <property type="project" value="UniProtKB-SubCell"/>
</dbReference>
<organism evidence="6 7">
    <name type="scientific">Argiope bruennichi</name>
    <name type="common">Wasp spider</name>
    <name type="synonym">Aranea bruennichi</name>
    <dbReference type="NCBI Taxonomy" id="94029"/>
    <lineage>
        <taxon>Eukaryota</taxon>
        <taxon>Metazoa</taxon>
        <taxon>Ecdysozoa</taxon>
        <taxon>Arthropoda</taxon>
        <taxon>Chelicerata</taxon>
        <taxon>Arachnida</taxon>
        <taxon>Araneae</taxon>
        <taxon>Araneomorphae</taxon>
        <taxon>Entelegynae</taxon>
        <taxon>Araneoidea</taxon>
        <taxon>Araneidae</taxon>
        <taxon>Argiope</taxon>
    </lineage>
</organism>
<dbReference type="GO" id="GO:0015918">
    <property type="term" value="P:sterol transport"/>
    <property type="evidence" value="ECO:0007669"/>
    <property type="project" value="InterPro"/>
</dbReference>
<comment type="similarity">
    <text evidence="2">Belongs to the NPC2 family.</text>
</comment>
<evidence type="ECO:0000313" key="6">
    <source>
        <dbReference type="EMBL" id="KAF8789302.1"/>
    </source>
</evidence>
<dbReference type="SUPFAM" id="SSF81296">
    <property type="entry name" value="E set domains"/>
    <property type="match status" value="2"/>
</dbReference>
<comment type="subcellular location">
    <subcellularLocation>
        <location evidence="1">Secreted</location>
    </subcellularLocation>
</comment>
<dbReference type="PANTHER" id="PTHR11306:SF68">
    <property type="entry name" value="NPC INTRACELLULAR CHOLESTEROL TRANSPORTER 2"/>
    <property type="match status" value="1"/>
</dbReference>
<evidence type="ECO:0000259" key="5">
    <source>
        <dbReference type="SMART" id="SM00737"/>
    </source>
</evidence>
<evidence type="ECO:0000256" key="1">
    <source>
        <dbReference type="ARBA" id="ARBA00004613"/>
    </source>
</evidence>
<dbReference type="InterPro" id="IPR014756">
    <property type="entry name" value="Ig_E-set"/>
</dbReference>
<dbReference type="Pfam" id="PF02221">
    <property type="entry name" value="E1_DerP2_DerF2"/>
    <property type="match status" value="2"/>
</dbReference>
<reference evidence="6" key="2">
    <citation type="submission" date="2020-06" db="EMBL/GenBank/DDBJ databases">
        <authorList>
            <person name="Sheffer M."/>
        </authorList>
    </citation>
    <scope>NUCLEOTIDE SEQUENCE</scope>
</reference>
<dbReference type="AlphaFoldDB" id="A0A8T0FG03"/>
<dbReference type="EMBL" id="JABXBU010000012">
    <property type="protein sequence ID" value="KAF8789302.1"/>
    <property type="molecule type" value="Genomic_DNA"/>
</dbReference>